<keyword evidence="2" id="KW-1185">Reference proteome</keyword>
<evidence type="ECO:0000313" key="2">
    <source>
        <dbReference type="Proteomes" id="UP000308705"/>
    </source>
</evidence>
<proteinExistence type="predicted"/>
<gene>
    <name evidence="1" type="ORF">FDA94_26725</name>
</gene>
<dbReference type="RefSeq" id="WP_137249826.1">
    <property type="nucleotide sequence ID" value="NZ_SZQA01000029.1"/>
</dbReference>
<evidence type="ECO:0000313" key="1">
    <source>
        <dbReference type="EMBL" id="TKK85263.1"/>
    </source>
</evidence>
<organism evidence="1 2">
    <name type="scientific">Herbidospora galbida</name>
    <dbReference type="NCBI Taxonomy" id="2575442"/>
    <lineage>
        <taxon>Bacteria</taxon>
        <taxon>Bacillati</taxon>
        <taxon>Actinomycetota</taxon>
        <taxon>Actinomycetes</taxon>
        <taxon>Streptosporangiales</taxon>
        <taxon>Streptosporangiaceae</taxon>
        <taxon>Herbidospora</taxon>
    </lineage>
</organism>
<name>A0A4V5UYM1_9ACTN</name>
<sequence length="66" mass="6892">MGPPSCQSAVSSPTGADELLGLTGTLHRRLVEGAPLATALRDARCDHYADPLRRITGWSFVALGTG</sequence>
<dbReference type="EMBL" id="SZQA01000029">
    <property type="protein sequence ID" value="TKK85263.1"/>
    <property type="molecule type" value="Genomic_DNA"/>
</dbReference>
<dbReference type="AlphaFoldDB" id="A0A4V5UYM1"/>
<protein>
    <submittedName>
        <fullName evidence="1">Uncharacterized protein</fullName>
    </submittedName>
</protein>
<reference evidence="1 2" key="1">
    <citation type="submission" date="2019-04" db="EMBL/GenBank/DDBJ databases">
        <title>Herbidospora sp. NEAU-GS14.nov., a novel actinomycete isolated from soil.</title>
        <authorList>
            <person name="Han L."/>
        </authorList>
    </citation>
    <scope>NUCLEOTIDE SEQUENCE [LARGE SCALE GENOMIC DNA]</scope>
    <source>
        <strain evidence="1 2">NEAU-GS14</strain>
    </source>
</reference>
<dbReference type="Proteomes" id="UP000308705">
    <property type="component" value="Unassembled WGS sequence"/>
</dbReference>
<accession>A0A4V5UYM1</accession>
<comment type="caution">
    <text evidence="1">The sequence shown here is derived from an EMBL/GenBank/DDBJ whole genome shotgun (WGS) entry which is preliminary data.</text>
</comment>